<organism evidence="2 3">
    <name type="scientific">Mizuhopecten yessoensis</name>
    <name type="common">Japanese scallop</name>
    <name type="synonym">Patinopecten yessoensis</name>
    <dbReference type="NCBI Taxonomy" id="6573"/>
    <lineage>
        <taxon>Eukaryota</taxon>
        <taxon>Metazoa</taxon>
        <taxon>Spiralia</taxon>
        <taxon>Lophotrochozoa</taxon>
        <taxon>Mollusca</taxon>
        <taxon>Bivalvia</taxon>
        <taxon>Autobranchia</taxon>
        <taxon>Pteriomorphia</taxon>
        <taxon>Pectinida</taxon>
        <taxon>Pectinoidea</taxon>
        <taxon>Pectinidae</taxon>
        <taxon>Mizuhopecten</taxon>
    </lineage>
</organism>
<feature type="compositionally biased region" description="Polar residues" evidence="1">
    <location>
        <begin position="389"/>
        <end position="398"/>
    </location>
</feature>
<dbReference type="EMBL" id="NEDP02076441">
    <property type="protein sequence ID" value="OWF36736.1"/>
    <property type="molecule type" value="Genomic_DNA"/>
</dbReference>
<reference evidence="2 3" key="1">
    <citation type="journal article" date="2017" name="Nat. Ecol. Evol.">
        <title>Scallop genome provides insights into evolution of bilaterian karyotype and development.</title>
        <authorList>
            <person name="Wang S."/>
            <person name="Zhang J."/>
            <person name="Jiao W."/>
            <person name="Li J."/>
            <person name="Xun X."/>
            <person name="Sun Y."/>
            <person name="Guo X."/>
            <person name="Huan P."/>
            <person name="Dong B."/>
            <person name="Zhang L."/>
            <person name="Hu X."/>
            <person name="Sun X."/>
            <person name="Wang J."/>
            <person name="Zhao C."/>
            <person name="Wang Y."/>
            <person name="Wang D."/>
            <person name="Huang X."/>
            <person name="Wang R."/>
            <person name="Lv J."/>
            <person name="Li Y."/>
            <person name="Zhang Z."/>
            <person name="Liu B."/>
            <person name="Lu W."/>
            <person name="Hui Y."/>
            <person name="Liang J."/>
            <person name="Zhou Z."/>
            <person name="Hou R."/>
            <person name="Li X."/>
            <person name="Liu Y."/>
            <person name="Li H."/>
            <person name="Ning X."/>
            <person name="Lin Y."/>
            <person name="Zhao L."/>
            <person name="Xing Q."/>
            <person name="Dou J."/>
            <person name="Li Y."/>
            <person name="Mao J."/>
            <person name="Guo H."/>
            <person name="Dou H."/>
            <person name="Li T."/>
            <person name="Mu C."/>
            <person name="Jiang W."/>
            <person name="Fu Q."/>
            <person name="Fu X."/>
            <person name="Miao Y."/>
            <person name="Liu J."/>
            <person name="Yu Q."/>
            <person name="Li R."/>
            <person name="Liao H."/>
            <person name="Li X."/>
            <person name="Kong Y."/>
            <person name="Jiang Z."/>
            <person name="Chourrout D."/>
            <person name="Li R."/>
            <person name="Bao Z."/>
        </authorList>
    </citation>
    <scope>NUCLEOTIDE SEQUENCE [LARGE SCALE GENOMIC DNA]</scope>
    <source>
        <strain evidence="2 3">PY_sf001</strain>
    </source>
</reference>
<dbReference type="Proteomes" id="UP000242188">
    <property type="component" value="Unassembled WGS sequence"/>
</dbReference>
<keyword evidence="3" id="KW-1185">Reference proteome</keyword>
<sequence length="462" mass="49707">MSHAFRLVKDHKVMIMTKISYVCLLLLAYICFSRGEDPIKSVSCDVQGTLTATLTSDSPWTLPEKAICRHNQVTLKTTNTDTFTISGCGIGDGVVLVLTKTNPDTTPVGHVVVALSPKSETKTVTLTCNKITRDVTQVAKLGPWNIGEDPIQSVSCDVQGTLSVTITHGSPWTLPEKATCGHEQVIIKTRDTDTFTISGCAINTDVVLVLTKTNPDTTPAGHVVVALTPKSETKTVTLTCNKITRDVTRVAKLEPWSIGSVTDNPVTKNATESIHMLMELRETTGAKAIVTTISLNRNYNLLIAGAGTHATQVKGCTAAATDSSTDSVPIFPRGTPEVLEQFTSDNIQSKNINGKKVNQIATLTGFRLVGSNTVFLKCTINVCAQACPSQSPTTSQSNAERKRMSKKRKGGKHPSTVHYATLKLTVRDTLLGTSTNGATDTFQVGRKLVKFIVLITTIGFIY</sequence>
<evidence type="ECO:0000313" key="3">
    <source>
        <dbReference type="Proteomes" id="UP000242188"/>
    </source>
</evidence>
<accession>A0A210PK00</accession>
<gene>
    <name evidence="2" type="ORF">KP79_PYT02947</name>
</gene>
<name>A0A210PK00_MIZYE</name>
<feature type="region of interest" description="Disordered" evidence="1">
    <location>
        <begin position="389"/>
        <end position="415"/>
    </location>
</feature>
<evidence type="ECO:0008006" key="4">
    <source>
        <dbReference type="Google" id="ProtNLM"/>
    </source>
</evidence>
<evidence type="ECO:0000256" key="1">
    <source>
        <dbReference type="SAM" id="MobiDB-lite"/>
    </source>
</evidence>
<evidence type="ECO:0000313" key="2">
    <source>
        <dbReference type="EMBL" id="OWF36736.1"/>
    </source>
</evidence>
<proteinExistence type="predicted"/>
<dbReference type="AlphaFoldDB" id="A0A210PK00"/>
<protein>
    <recommendedName>
        <fullName evidence="4">ZP domain-containing protein</fullName>
    </recommendedName>
</protein>
<feature type="compositionally biased region" description="Basic residues" evidence="1">
    <location>
        <begin position="403"/>
        <end position="412"/>
    </location>
</feature>
<comment type="caution">
    <text evidence="2">The sequence shown here is derived from an EMBL/GenBank/DDBJ whole genome shotgun (WGS) entry which is preliminary data.</text>
</comment>